<name>A0A9P4VNT1_9PEZI</name>
<dbReference type="AlphaFoldDB" id="A0A9P4VNT1"/>
<proteinExistence type="predicted"/>
<comment type="caution">
    <text evidence="2">The sequence shown here is derived from an EMBL/GenBank/DDBJ whole genome shotgun (WGS) entry which is preliminary data.</text>
</comment>
<organism evidence="2 3">
    <name type="scientific">Patellaria atrata CBS 101060</name>
    <dbReference type="NCBI Taxonomy" id="1346257"/>
    <lineage>
        <taxon>Eukaryota</taxon>
        <taxon>Fungi</taxon>
        <taxon>Dikarya</taxon>
        <taxon>Ascomycota</taxon>
        <taxon>Pezizomycotina</taxon>
        <taxon>Dothideomycetes</taxon>
        <taxon>Dothideomycetes incertae sedis</taxon>
        <taxon>Patellariales</taxon>
        <taxon>Patellariaceae</taxon>
        <taxon>Patellaria</taxon>
    </lineage>
</organism>
<evidence type="ECO:0000313" key="3">
    <source>
        <dbReference type="Proteomes" id="UP000799429"/>
    </source>
</evidence>
<dbReference type="OrthoDB" id="5342924at2759"/>
<reference evidence="2" key="1">
    <citation type="journal article" date="2020" name="Stud. Mycol.">
        <title>101 Dothideomycetes genomes: a test case for predicting lifestyles and emergence of pathogens.</title>
        <authorList>
            <person name="Haridas S."/>
            <person name="Albert R."/>
            <person name="Binder M."/>
            <person name="Bloem J."/>
            <person name="Labutti K."/>
            <person name="Salamov A."/>
            <person name="Andreopoulos B."/>
            <person name="Baker S."/>
            <person name="Barry K."/>
            <person name="Bills G."/>
            <person name="Bluhm B."/>
            <person name="Cannon C."/>
            <person name="Castanera R."/>
            <person name="Culley D."/>
            <person name="Daum C."/>
            <person name="Ezra D."/>
            <person name="Gonzalez J."/>
            <person name="Henrissat B."/>
            <person name="Kuo A."/>
            <person name="Liang C."/>
            <person name="Lipzen A."/>
            <person name="Lutzoni F."/>
            <person name="Magnuson J."/>
            <person name="Mondo S."/>
            <person name="Nolan M."/>
            <person name="Ohm R."/>
            <person name="Pangilinan J."/>
            <person name="Park H.-J."/>
            <person name="Ramirez L."/>
            <person name="Alfaro M."/>
            <person name="Sun H."/>
            <person name="Tritt A."/>
            <person name="Yoshinaga Y."/>
            <person name="Zwiers L.-H."/>
            <person name="Turgeon B."/>
            <person name="Goodwin S."/>
            <person name="Spatafora J."/>
            <person name="Crous P."/>
            <person name="Grigoriev I."/>
        </authorList>
    </citation>
    <scope>NUCLEOTIDE SEQUENCE</scope>
    <source>
        <strain evidence="2">CBS 101060</strain>
    </source>
</reference>
<keyword evidence="1" id="KW-1133">Transmembrane helix</keyword>
<evidence type="ECO:0000313" key="2">
    <source>
        <dbReference type="EMBL" id="KAF2840116.1"/>
    </source>
</evidence>
<keyword evidence="3" id="KW-1185">Reference proteome</keyword>
<feature type="transmembrane region" description="Helical" evidence="1">
    <location>
        <begin position="688"/>
        <end position="710"/>
    </location>
</feature>
<keyword evidence="1" id="KW-0812">Transmembrane</keyword>
<dbReference type="EMBL" id="MU006093">
    <property type="protein sequence ID" value="KAF2840116.1"/>
    <property type="molecule type" value="Genomic_DNA"/>
</dbReference>
<feature type="transmembrane region" description="Helical" evidence="1">
    <location>
        <begin position="102"/>
        <end position="127"/>
    </location>
</feature>
<dbReference type="Proteomes" id="UP000799429">
    <property type="component" value="Unassembled WGS sequence"/>
</dbReference>
<evidence type="ECO:0000256" key="1">
    <source>
        <dbReference type="SAM" id="Phobius"/>
    </source>
</evidence>
<sequence length="788" mass="86310">MTSPNRPSKGYFKISLKKNLQIRYVLRALGLDFLSLSILRPFTGLHSSEQRKTVIQKSFWVALSRSTVHIIPLTVSVAIIAINMTGYFIGAELAGPQDSTPINMALLQVAAKAQELLMVASVGTVLFHRIRHDLLNNGLPFGLYGSGLTFTQASFFWSPEFLAGISSISNWSISLLIVFCGFIAATAGPATAILIIPRQIVYPAGSTEFYINGSREELWPRHVEMSHYMPNYTNDFGESIDCQSSKGYLSAVCPTGGFLPLMDHFASAAIGNSSSRQGTLYSQLELEELIDDRQKFRRVTDGQSGFALGDGILVRSKNNHMAPQTITGAIGHWASSRETYMAATHGPTINLPRRLRSDWYLAAINAPLFHKRSSPLSRFQYFSTQITTIRSSVPVVRVTCRSATVDINSTSLLFPAMPEFHPSYNLHGAYVGLQNISIDALASYGPSNQTRATVLDPSSVETEDWGTVTAGIVVEFPWKSTTTRVLSACSVDARWAAADVWTDFVAFQSDILRSPAAPTWPDVLNPLFRTTFLPINGSWHPITVSPAWLTTLTTIPSAHHTASAPNGSVLETLLATAGFKYADTYVEVGDAYALRYLEHVLATLFADALSRTGAFRTWDTTPTTENSGRTDTWRPLFYTNRPNPYEPVDLRAWSPTLPPADNARYTTLHMRQAVTGFGYGVRSTSDSLALVVLASYIVLACAHTFYVLAWTRKTGGCWDTFAELAALALGSAPPRWALRDTCAGIAVLGTLRRRVRVQVAGEGRVELVFEEEGGRKGRVGTGVRYGGG</sequence>
<feature type="transmembrane region" description="Helical" evidence="1">
    <location>
        <begin position="171"/>
        <end position="196"/>
    </location>
</feature>
<accession>A0A9P4VNT1</accession>
<gene>
    <name evidence="2" type="ORF">M501DRAFT_1030375</name>
</gene>
<feature type="transmembrane region" description="Helical" evidence="1">
    <location>
        <begin position="59"/>
        <end position="82"/>
    </location>
</feature>
<feature type="transmembrane region" description="Helical" evidence="1">
    <location>
        <begin position="139"/>
        <end position="159"/>
    </location>
</feature>
<keyword evidence="1" id="KW-0472">Membrane</keyword>
<protein>
    <submittedName>
        <fullName evidence="2">Uncharacterized protein</fullName>
    </submittedName>
</protein>